<reference evidence="1" key="1">
    <citation type="journal article" date="2020" name="Stud. Mycol.">
        <title>101 Dothideomycetes genomes: a test case for predicting lifestyles and emergence of pathogens.</title>
        <authorList>
            <person name="Haridas S."/>
            <person name="Albert R."/>
            <person name="Binder M."/>
            <person name="Bloem J."/>
            <person name="Labutti K."/>
            <person name="Salamov A."/>
            <person name="Andreopoulos B."/>
            <person name="Baker S."/>
            <person name="Barry K."/>
            <person name="Bills G."/>
            <person name="Bluhm B."/>
            <person name="Cannon C."/>
            <person name="Castanera R."/>
            <person name="Culley D."/>
            <person name="Daum C."/>
            <person name="Ezra D."/>
            <person name="Gonzalez J."/>
            <person name="Henrissat B."/>
            <person name="Kuo A."/>
            <person name="Liang C."/>
            <person name="Lipzen A."/>
            <person name="Lutzoni F."/>
            <person name="Magnuson J."/>
            <person name="Mondo S."/>
            <person name="Nolan M."/>
            <person name="Ohm R."/>
            <person name="Pangilinan J."/>
            <person name="Park H.-J."/>
            <person name="Ramirez L."/>
            <person name="Alfaro M."/>
            <person name="Sun H."/>
            <person name="Tritt A."/>
            <person name="Yoshinaga Y."/>
            <person name="Zwiers L.-H."/>
            <person name="Turgeon B."/>
            <person name="Goodwin S."/>
            <person name="Spatafora J."/>
            <person name="Crous P."/>
            <person name="Grigoriev I."/>
        </authorList>
    </citation>
    <scope>NUCLEOTIDE SEQUENCE</scope>
    <source>
        <strain evidence="1">CBS 525.71</strain>
    </source>
</reference>
<name>A0ACB6SEZ7_9PLEO</name>
<protein>
    <submittedName>
        <fullName evidence="1">Uncharacterized protein</fullName>
    </submittedName>
</protein>
<dbReference type="EMBL" id="MU006704">
    <property type="protein sequence ID" value="KAF2631839.1"/>
    <property type="molecule type" value="Genomic_DNA"/>
</dbReference>
<evidence type="ECO:0000313" key="1">
    <source>
        <dbReference type="EMBL" id="KAF2631839.1"/>
    </source>
</evidence>
<keyword evidence="2" id="KW-1185">Reference proteome</keyword>
<evidence type="ECO:0000313" key="2">
    <source>
        <dbReference type="Proteomes" id="UP000799754"/>
    </source>
</evidence>
<gene>
    <name evidence="1" type="ORF">BU25DRAFT_407473</name>
</gene>
<organism evidence="1 2">
    <name type="scientific">Macroventuria anomochaeta</name>
    <dbReference type="NCBI Taxonomy" id="301207"/>
    <lineage>
        <taxon>Eukaryota</taxon>
        <taxon>Fungi</taxon>
        <taxon>Dikarya</taxon>
        <taxon>Ascomycota</taxon>
        <taxon>Pezizomycotina</taxon>
        <taxon>Dothideomycetes</taxon>
        <taxon>Pleosporomycetidae</taxon>
        <taxon>Pleosporales</taxon>
        <taxon>Pleosporineae</taxon>
        <taxon>Didymellaceae</taxon>
        <taxon>Macroventuria</taxon>
    </lineage>
</organism>
<dbReference type="Proteomes" id="UP000799754">
    <property type="component" value="Unassembled WGS sequence"/>
</dbReference>
<proteinExistence type="predicted"/>
<sequence length="60" mass="6941">MVSESLKAEFLMAKRIQEAKPVANDGKAKKEEKEILADFQNNIKDLEASYKMVADWKKPW</sequence>
<comment type="caution">
    <text evidence="1">The sequence shown here is derived from an EMBL/GenBank/DDBJ whole genome shotgun (WGS) entry which is preliminary data.</text>
</comment>
<accession>A0ACB6SEZ7</accession>